<feature type="region of interest" description="Disordered" evidence="2">
    <location>
        <begin position="380"/>
        <end position="438"/>
    </location>
</feature>
<reference evidence="3 4" key="1">
    <citation type="submission" date="2023-08" db="EMBL/GenBank/DDBJ databases">
        <title>Black Yeasts Isolated from many extreme environments.</title>
        <authorList>
            <person name="Coleine C."/>
            <person name="Stajich J.E."/>
            <person name="Selbmann L."/>
        </authorList>
    </citation>
    <scope>NUCLEOTIDE SEQUENCE [LARGE SCALE GENOMIC DNA]</scope>
    <source>
        <strain evidence="3 4">CCFEE 536</strain>
    </source>
</reference>
<dbReference type="EMBL" id="JAVRRA010017144">
    <property type="protein sequence ID" value="KAK5200773.1"/>
    <property type="molecule type" value="Genomic_DNA"/>
</dbReference>
<evidence type="ECO:0000313" key="3">
    <source>
        <dbReference type="EMBL" id="KAK5200773.1"/>
    </source>
</evidence>
<feature type="compositionally biased region" description="Polar residues" evidence="2">
    <location>
        <begin position="416"/>
        <end position="432"/>
    </location>
</feature>
<comment type="caution">
    <text evidence="3">The sequence shown here is derived from an EMBL/GenBank/DDBJ whole genome shotgun (WGS) entry which is preliminary data.</text>
</comment>
<dbReference type="Pfam" id="PF05794">
    <property type="entry name" value="Tcp11"/>
    <property type="match status" value="1"/>
</dbReference>
<evidence type="ECO:0000313" key="4">
    <source>
        <dbReference type="Proteomes" id="UP001357485"/>
    </source>
</evidence>
<accession>A0ABR0LMZ6</accession>
<gene>
    <name evidence="3" type="primary">SOK1_1</name>
    <name evidence="3" type="ORF">LTR16_004956</name>
</gene>
<protein>
    <submittedName>
        <fullName evidence="3">Protein SOSEKI 1</fullName>
    </submittedName>
</protein>
<comment type="similarity">
    <text evidence="1">Belongs to the TCP11 family.</text>
</comment>
<proteinExistence type="inferred from homology"/>
<dbReference type="Proteomes" id="UP001357485">
    <property type="component" value="Unassembled WGS sequence"/>
</dbReference>
<evidence type="ECO:0000256" key="1">
    <source>
        <dbReference type="ARBA" id="ARBA00010954"/>
    </source>
</evidence>
<dbReference type="PANTHER" id="PTHR12832">
    <property type="entry name" value="TESTIS-SPECIFIC PROTEIN PBS13 T-COMPLEX 11"/>
    <property type="match status" value="1"/>
</dbReference>
<keyword evidence="4" id="KW-1185">Reference proteome</keyword>
<evidence type="ECO:0000256" key="2">
    <source>
        <dbReference type="SAM" id="MobiDB-lite"/>
    </source>
</evidence>
<name>A0ABR0LMZ6_9PEZI</name>
<dbReference type="InterPro" id="IPR008862">
    <property type="entry name" value="Tcp11"/>
</dbReference>
<sequence length="438" mass="48054">MLMQQFEKGVCDLAGLSQWLAQLLKAHCAPMRDRMVDHMVKQVKKGIEDSSQIRIVKGLQELFAILETMKLDVANHQIRYLRGVLIEETVHFEQKYHLRKIARRRTDIDDSRSWFARHESSCTINEYVGLDNAPASDHTRVLTSALLQTLLSSGSGLNFPVTFALDLDRLSTLRSDLHDIIYEEICCEILSLVISHMQHGVEALSSEKQALRGRLLDIVGSAKTWARHIANIAAEIVRSALQISGSSAEFENSITPCLESRLQRHLRPSSQLFKKHARQLAQHLQPSLNDSMTAHLGLASTALHDSLVPTAPPPPPRGYRVPVCNMSTGETEAKLSDVTRRLTHIAVLHWHIWGPIAYAYKGSKADDAADDRGAGDAAGLAVSEAGSGTSSVSRGVSTELSHTPSPSPPPDPEDCSATSTSGLKSTDTSSLVFRQKPG</sequence>
<organism evidence="3 4">
    <name type="scientific">Cryomyces antarcticus</name>
    <dbReference type="NCBI Taxonomy" id="329879"/>
    <lineage>
        <taxon>Eukaryota</taxon>
        <taxon>Fungi</taxon>
        <taxon>Dikarya</taxon>
        <taxon>Ascomycota</taxon>
        <taxon>Pezizomycotina</taxon>
        <taxon>Dothideomycetes</taxon>
        <taxon>Dothideomycetes incertae sedis</taxon>
        <taxon>Cryomyces</taxon>
    </lineage>
</organism>
<feature type="compositionally biased region" description="Low complexity" evidence="2">
    <location>
        <begin position="380"/>
        <end position="398"/>
    </location>
</feature>
<dbReference type="PANTHER" id="PTHR12832:SF11">
    <property type="entry name" value="LD23868P"/>
    <property type="match status" value="1"/>
</dbReference>